<evidence type="ECO:0000313" key="4">
    <source>
        <dbReference type="Proteomes" id="UP000735592"/>
    </source>
</evidence>
<evidence type="ECO:0000313" key="3">
    <source>
        <dbReference type="EMBL" id="MTW33380.1"/>
    </source>
</evidence>
<evidence type="ECO:0000259" key="1">
    <source>
        <dbReference type="Pfam" id="PF00534"/>
    </source>
</evidence>
<dbReference type="EMBL" id="WNKW01000002">
    <property type="protein sequence ID" value="MTW33380.1"/>
    <property type="molecule type" value="Genomic_DNA"/>
</dbReference>
<keyword evidence="4" id="KW-1185">Reference proteome</keyword>
<dbReference type="Pfam" id="PF13439">
    <property type="entry name" value="Glyco_transf_4"/>
    <property type="match status" value="1"/>
</dbReference>
<dbReference type="PANTHER" id="PTHR12526">
    <property type="entry name" value="GLYCOSYLTRANSFERASE"/>
    <property type="match status" value="1"/>
</dbReference>
<name>A0ABW9SP30_9BURK</name>
<dbReference type="InterPro" id="IPR001296">
    <property type="entry name" value="Glyco_trans_1"/>
</dbReference>
<reference evidence="3 4" key="1">
    <citation type="submission" date="2019-11" db="EMBL/GenBank/DDBJ databases">
        <title>Type strains purchased from KCTC, JCM and DSMZ.</title>
        <authorList>
            <person name="Lu H."/>
        </authorList>
    </citation>
    <scope>NUCLEOTIDE SEQUENCE [LARGE SCALE GENOMIC DNA]</scope>
    <source>
        <strain evidence="3 4">DSM 103461</strain>
    </source>
</reference>
<dbReference type="Proteomes" id="UP000735592">
    <property type="component" value="Unassembled WGS sequence"/>
</dbReference>
<dbReference type="InterPro" id="IPR028098">
    <property type="entry name" value="Glyco_trans_4-like_N"/>
</dbReference>
<feature type="domain" description="Glycosyltransferase subfamily 4-like N-terminal" evidence="2">
    <location>
        <begin position="30"/>
        <end position="185"/>
    </location>
</feature>
<accession>A0ABW9SP30</accession>
<dbReference type="SUPFAM" id="SSF53756">
    <property type="entry name" value="UDP-Glycosyltransferase/glycogen phosphorylase"/>
    <property type="match status" value="1"/>
</dbReference>
<comment type="caution">
    <text evidence="3">The sequence shown here is derived from an EMBL/GenBank/DDBJ whole genome shotgun (WGS) entry which is preliminary data.</text>
</comment>
<evidence type="ECO:0000259" key="2">
    <source>
        <dbReference type="Pfam" id="PF13439"/>
    </source>
</evidence>
<gene>
    <name evidence="3" type="ORF">GM655_11140</name>
</gene>
<feature type="domain" description="Glycosyl transferase family 1" evidence="1">
    <location>
        <begin position="198"/>
        <end position="367"/>
    </location>
</feature>
<organism evidence="3 4">
    <name type="scientific">Pseudoduganella danionis</name>
    <dbReference type="NCBI Taxonomy" id="1890295"/>
    <lineage>
        <taxon>Bacteria</taxon>
        <taxon>Pseudomonadati</taxon>
        <taxon>Pseudomonadota</taxon>
        <taxon>Betaproteobacteria</taxon>
        <taxon>Burkholderiales</taxon>
        <taxon>Oxalobacteraceae</taxon>
        <taxon>Telluria group</taxon>
        <taxon>Pseudoduganella</taxon>
    </lineage>
</organism>
<dbReference type="Pfam" id="PF00534">
    <property type="entry name" value="Glycos_transf_1"/>
    <property type="match status" value="1"/>
</dbReference>
<dbReference type="Gene3D" id="3.40.50.2000">
    <property type="entry name" value="Glycogen Phosphorylase B"/>
    <property type="match status" value="2"/>
</dbReference>
<proteinExistence type="predicted"/>
<protein>
    <submittedName>
        <fullName evidence="3">Glycosyltransferase</fullName>
    </submittedName>
</protein>
<sequence>MTVNPTTPLQPVKPAGTRKRIMIVCPSLGFGGAETQIIVTAIGMKARGHEVAIYLLSTEKDRADEVRAAGVTLWEDNRNSRLDLPLLQRLRRVVRDWKPDLIHGYLFDGNLYARLAGMGRKVPVLSAERSSDYALRPAQTVAHLASRWRSDGVVANSWAGAALAKQMYPSLKNHIHVTWNGIDVAEVQRRAAAASGMRETLGIPEQAKVACFVGMVKPDKDFLLAVETTRALLQQADTPWHVIFVGAPIYQFMTYAAGGAAEMDSYAEQVEAAFATLPLQQNVHRLGNSKQVIELMAQSDVFFSTSVREGFPNVVLEAMTAGVPVVSTAYSDIQMILPQPWQVVTERDSHTMAAAIIRAAEDKELAQIQKDWVNQHATLDCAVDALEAVYELYIPRPAGLAS</sequence>
<dbReference type="PANTHER" id="PTHR12526:SF630">
    <property type="entry name" value="GLYCOSYLTRANSFERASE"/>
    <property type="match status" value="1"/>
</dbReference>